<dbReference type="PROSITE" id="PS51371">
    <property type="entry name" value="CBS"/>
    <property type="match status" value="1"/>
</dbReference>
<dbReference type="Proteomes" id="UP000886874">
    <property type="component" value="Unassembled WGS sequence"/>
</dbReference>
<dbReference type="Gene3D" id="3.10.310.20">
    <property type="entry name" value="DHHA2 domain"/>
    <property type="match status" value="1"/>
</dbReference>
<evidence type="ECO:0000256" key="6">
    <source>
        <dbReference type="ARBA" id="ARBA00032535"/>
    </source>
</evidence>
<dbReference type="NCBIfam" id="NF011443">
    <property type="entry name" value="PRK14869.1-5"/>
    <property type="match status" value="1"/>
</dbReference>
<dbReference type="EMBL" id="DVFN01000121">
    <property type="protein sequence ID" value="HIQ70360.1"/>
    <property type="molecule type" value="Genomic_DNA"/>
</dbReference>
<evidence type="ECO:0000256" key="3">
    <source>
        <dbReference type="ARBA" id="ARBA00022723"/>
    </source>
</evidence>
<accession>A0A9D0Z7N0</accession>
<dbReference type="AlphaFoldDB" id="A0A9D0Z7N0"/>
<gene>
    <name evidence="10" type="ORF">IAA67_08530</name>
</gene>
<dbReference type="SUPFAM" id="SSF64182">
    <property type="entry name" value="DHH phosphoesterases"/>
    <property type="match status" value="1"/>
</dbReference>
<proteinExistence type="predicted"/>
<dbReference type="InterPro" id="IPR038763">
    <property type="entry name" value="DHH_sf"/>
</dbReference>
<dbReference type="NCBIfam" id="NF011442">
    <property type="entry name" value="PRK14869.1-4"/>
    <property type="match status" value="1"/>
</dbReference>
<evidence type="ECO:0000256" key="8">
    <source>
        <dbReference type="PROSITE-ProRule" id="PRU00703"/>
    </source>
</evidence>
<sequence length="538" mass="60188">MDPIYVTGHRNPDTDSIVSAIAYAALRNSLGDRQFVAARLGHISDETHRILERFEFQPPVLISTMRTQVRDLDYDVPPALNAGVTIARAWEALQANRNIPGIPVTDEDGHLYGMVSPAEIADFDMEVTSGAQPEEIPVFNLLSVLEGQILNETGNLVDTVSGEVTIALPYGRENLLFHGKDAIVLCGDQPEMARRAMEENVSCLIVCQAEFPEALRSIPTRTCIISTPYDAVRAARLIYHAIPVDHICRREGLECFHLDDFLDDVQEVVSKSRHRNYPILDENEKVVGTLSRFHLLRPRRKRVVLVDHNEAAQSVPGLNQAEIVEIVDHHRLADIQTNQPIYFRNEVVGSTATIIAGMYQEKGLMPSSKLAGLLAAAIVSDTVIFKSPTCTERDHRMAERMARIAGLNLDELGQFIFAESSNFSKPADELILTDFKDFHIAEHYLAVSQITCVDSEKLMTRQGEFLQVMEQLMAERQYSMMILMLTDVLAEGSHLLFLGDEAIFRQAFNTELKNHACFLPGIVSRKKQVIPMLTALWG</sequence>
<evidence type="ECO:0000313" key="10">
    <source>
        <dbReference type="EMBL" id="HIQ70360.1"/>
    </source>
</evidence>
<comment type="catalytic activity">
    <reaction evidence="7">
        <text>diphosphate + H2O = 2 phosphate + H(+)</text>
        <dbReference type="Rhea" id="RHEA:24576"/>
        <dbReference type="ChEBI" id="CHEBI:15377"/>
        <dbReference type="ChEBI" id="CHEBI:15378"/>
        <dbReference type="ChEBI" id="CHEBI:33019"/>
        <dbReference type="ChEBI" id="CHEBI:43474"/>
        <dbReference type="EC" id="3.6.1.1"/>
    </reaction>
</comment>
<dbReference type="Gene3D" id="3.90.1640.10">
    <property type="entry name" value="inorganic pyrophosphatase (n-terminal core)"/>
    <property type="match status" value="1"/>
</dbReference>
<dbReference type="Pfam" id="PF02833">
    <property type="entry name" value="DHHA2"/>
    <property type="match status" value="1"/>
</dbReference>
<evidence type="ECO:0000313" key="11">
    <source>
        <dbReference type="Proteomes" id="UP000886874"/>
    </source>
</evidence>
<dbReference type="GO" id="GO:0005737">
    <property type="term" value="C:cytoplasm"/>
    <property type="evidence" value="ECO:0007669"/>
    <property type="project" value="InterPro"/>
</dbReference>
<dbReference type="SUPFAM" id="SSF54631">
    <property type="entry name" value="CBS-domain pair"/>
    <property type="match status" value="1"/>
</dbReference>
<organism evidence="10 11">
    <name type="scientific">Candidatus Avoscillospira stercorigallinarum</name>
    <dbReference type="NCBI Taxonomy" id="2840708"/>
    <lineage>
        <taxon>Bacteria</taxon>
        <taxon>Bacillati</taxon>
        <taxon>Bacillota</taxon>
        <taxon>Clostridia</taxon>
        <taxon>Eubacteriales</taxon>
        <taxon>Oscillospiraceae</taxon>
        <taxon>Oscillospiraceae incertae sedis</taxon>
        <taxon>Candidatus Avoscillospira</taxon>
    </lineage>
</organism>
<comment type="caution">
    <text evidence="10">The sequence shown here is derived from an EMBL/GenBank/DDBJ whole genome shotgun (WGS) entry which is preliminary data.</text>
</comment>
<keyword evidence="4 10" id="KW-0378">Hydrolase</keyword>
<dbReference type="Gene3D" id="3.10.580.10">
    <property type="entry name" value="CBS-domain"/>
    <property type="match status" value="1"/>
</dbReference>
<dbReference type="InterPro" id="IPR028979">
    <property type="entry name" value="Ser_kin/Pase_Hpr-like_N_sf"/>
</dbReference>
<name>A0A9D0Z7N0_9FIRM</name>
<dbReference type="Pfam" id="PF00571">
    <property type="entry name" value="CBS"/>
    <property type="match status" value="2"/>
</dbReference>
<evidence type="ECO:0000256" key="1">
    <source>
        <dbReference type="ARBA" id="ARBA00001936"/>
    </source>
</evidence>
<dbReference type="InterPro" id="IPR000644">
    <property type="entry name" value="CBS_dom"/>
</dbReference>
<evidence type="ECO:0000259" key="9">
    <source>
        <dbReference type="PROSITE" id="PS51371"/>
    </source>
</evidence>
<dbReference type="GO" id="GO:0046872">
    <property type="term" value="F:metal ion binding"/>
    <property type="evidence" value="ECO:0007669"/>
    <property type="project" value="UniProtKB-KW"/>
</dbReference>
<keyword evidence="8" id="KW-0129">CBS domain</keyword>
<keyword evidence="5" id="KW-0464">Manganese</keyword>
<evidence type="ECO:0000256" key="5">
    <source>
        <dbReference type="ARBA" id="ARBA00023211"/>
    </source>
</evidence>
<evidence type="ECO:0000256" key="4">
    <source>
        <dbReference type="ARBA" id="ARBA00022801"/>
    </source>
</evidence>
<dbReference type="InterPro" id="IPR046342">
    <property type="entry name" value="CBS_dom_sf"/>
</dbReference>
<dbReference type="SMART" id="SM01131">
    <property type="entry name" value="DHHA2"/>
    <property type="match status" value="1"/>
</dbReference>
<dbReference type="PANTHER" id="PTHR12112:SF22">
    <property type="entry name" value="MANGANESE-DEPENDENT INORGANIC PYROPHOSPHATASE-RELATED"/>
    <property type="match status" value="1"/>
</dbReference>
<dbReference type="SUPFAM" id="SSF75138">
    <property type="entry name" value="HprK N-terminal domain-like"/>
    <property type="match status" value="1"/>
</dbReference>
<evidence type="ECO:0000256" key="7">
    <source>
        <dbReference type="ARBA" id="ARBA00047820"/>
    </source>
</evidence>
<comment type="cofactor">
    <cofactor evidence="1">
        <name>Mn(2+)</name>
        <dbReference type="ChEBI" id="CHEBI:29035"/>
    </cofactor>
</comment>
<dbReference type="InterPro" id="IPR004097">
    <property type="entry name" value="DHHA2"/>
</dbReference>
<feature type="domain" description="CBS" evidence="9">
    <location>
        <begin position="65"/>
        <end position="134"/>
    </location>
</feature>
<dbReference type="InterPro" id="IPR038222">
    <property type="entry name" value="DHHA2_dom_sf"/>
</dbReference>
<dbReference type="Pfam" id="PF01368">
    <property type="entry name" value="DHH"/>
    <property type="match status" value="1"/>
</dbReference>
<keyword evidence="3" id="KW-0479">Metal-binding</keyword>
<evidence type="ECO:0000256" key="2">
    <source>
        <dbReference type="ARBA" id="ARBA00012146"/>
    </source>
</evidence>
<dbReference type="FunFam" id="3.90.1640.10:FF:000001">
    <property type="entry name" value="Probable manganese-dependent inorganic pyrophosphatase"/>
    <property type="match status" value="1"/>
</dbReference>
<reference evidence="10" key="2">
    <citation type="journal article" date="2021" name="PeerJ">
        <title>Extensive microbial diversity within the chicken gut microbiome revealed by metagenomics and culture.</title>
        <authorList>
            <person name="Gilroy R."/>
            <person name="Ravi A."/>
            <person name="Getino M."/>
            <person name="Pursley I."/>
            <person name="Horton D.L."/>
            <person name="Alikhan N.F."/>
            <person name="Baker D."/>
            <person name="Gharbi K."/>
            <person name="Hall N."/>
            <person name="Watson M."/>
            <person name="Adriaenssens E.M."/>
            <person name="Foster-Nyarko E."/>
            <person name="Jarju S."/>
            <person name="Secka A."/>
            <person name="Antonio M."/>
            <person name="Oren A."/>
            <person name="Chaudhuri R.R."/>
            <person name="La Ragione R."/>
            <person name="Hildebrand F."/>
            <person name="Pallen M.J."/>
        </authorList>
    </citation>
    <scope>NUCLEOTIDE SEQUENCE</scope>
    <source>
        <strain evidence="10">ChiSjej2B20-13462</strain>
    </source>
</reference>
<reference evidence="10" key="1">
    <citation type="submission" date="2020-10" db="EMBL/GenBank/DDBJ databases">
        <authorList>
            <person name="Gilroy R."/>
        </authorList>
    </citation>
    <scope>NUCLEOTIDE SEQUENCE</scope>
    <source>
        <strain evidence="10">ChiSjej2B20-13462</strain>
    </source>
</reference>
<dbReference type="PANTHER" id="PTHR12112">
    <property type="entry name" value="BNIP - RELATED"/>
    <property type="match status" value="1"/>
</dbReference>
<protein>
    <recommendedName>
        <fullName evidence="2">inorganic diphosphatase</fullName>
        <ecNumber evidence="2">3.6.1.1</ecNumber>
    </recommendedName>
    <alternativeName>
        <fullName evidence="6">Pyrophosphate phospho-hydrolase</fullName>
    </alternativeName>
</protein>
<dbReference type="EC" id="3.6.1.1" evidence="2"/>
<dbReference type="GO" id="GO:0004427">
    <property type="term" value="F:inorganic diphosphate phosphatase activity"/>
    <property type="evidence" value="ECO:0007669"/>
    <property type="project" value="UniProtKB-EC"/>
</dbReference>
<dbReference type="Gene3D" id="3.40.1390.20">
    <property type="entry name" value="HprK N-terminal domain-like"/>
    <property type="match status" value="1"/>
</dbReference>
<dbReference type="InterPro" id="IPR001667">
    <property type="entry name" value="DDH_dom"/>
</dbReference>